<dbReference type="Gene3D" id="3.40.50.150">
    <property type="entry name" value="Vaccinia Virus protein VP39"/>
    <property type="match status" value="1"/>
</dbReference>
<dbReference type="RefSeq" id="WP_034949493.1">
    <property type="nucleotide sequence ID" value="NZ_JDST02000053.1"/>
</dbReference>
<accession>A0A080MGW1</accession>
<name>A0A080MGW1_9PROT</name>
<gene>
    <name evidence="2" type="ORF">AW06_002409</name>
</gene>
<reference evidence="2" key="1">
    <citation type="submission" date="2014-02" db="EMBL/GenBank/DDBJ databases">
        <title>Expanding our view of genomic diversity in Candidatus Accumulibacter clades.</title>
        <authorList>
            <person name="Skennerton C.T."/>
            <person name="Barr J.J."/>
            <person name="Slater F.R."/>
            <person name="Bond P.L."/>
            <person name="Tyson G.W."/>
        </authorList>
    </citation>
    <scope>NUCLEOTIDE SEQUENCE [LARGE SCALE GENOMIC DNA]</scope>
</reference>
<dbReference type="InterPro" id="IPR013217">
    <property type="entry name" value="Methyltransf_12"/>
</dbReference>
<dbReference type="SUPFAM" id="SSF53335">
    <property type="entry name" value="S-adenosyl-L-methionine-dependent methyltransferases"/>
    <property type="match status" value="1"/>
</dbReference>
<dbReference type="AlphaFoldDB" id="A0A080MGW1"/>
<keyword evidence="2" id="KW-0489">Methyltransferase</keyword>
<keyword evidence="2" id="KW-0808">Transferase</keyword>
<keyword evidence="3" id="KW-1185">Reference proteome</keyword>
<dbReference type="PANTHER" id="PTHR43464">
    <property type="entry name" value="METHYLTRANSFERASE"/>
    <property type="match status" value="1"/>
</dbReference>
<keyword evidence="2" id="KW-0830">Ubiquinone</keyword>
<feature type="domain" description="Methyltransferase type 12" evidence="1">
    <location>
        <begin position="63"/>
        <end position="159"/>
    </location>
</feature>
<dbReference type="Pfam" id="PF08242">
    <property type="entry name" value="Methyltransf_12"/>
    <property type="match status" value="1"/>
</dbReference>
<dbReference type="PANTHER" id="PTHR43464:SF94">
    <property type="entry name" value="MALONYL-[ACYL-CARRIER PROTEIN] O-METHYLTRANSFERASE"/>
    <property type="match status" value="1"/>
</dbReference>
<dbReference type="Proteomes" id="UP000021315">
    <property type="component" value="Unassembled WGS sequence"/>
</dbReference>
<dbReference type="CDD" id="cd02440">
    <property type="entry name" value="AdoMet_MTases"/>
    <property type="match status" value="1"/>
</dbReference>
<comment type="caution">
    <text evidence="2">The sequence shown here is derived from an EMBL/GenBank/DDBJ whole genome shotgun (WGS) entry which is preliminary data.</text>
</comment>
<dbReference type="InterPro" id="IPR029063">
    <property type="entry name" value="SAM-dependent_MTases_sf"/>
</dbReference>
<proteinExistence type="predicted"/>
<evidence type="ECO:0000313" key="3">
    <source>
        <dbReference type="Proteomes" id="UP000021315"/>
    </source>
</evidence>
<dbReference type="GO" id="GO:0008168">
    <property type="term" value="F:methyltransferase activity"/>
    <property type="evidence" value="ECO:0007669"/>
    <property type="project" value="UniProtKB-KW"/>
</dbReference>
<dbReference type="STRING" id="1453999.AW06_002409"/>
<evidence type="ECO:0000259" key="1">
    <source>
        <dbReference type="Pfam" id="PF08242"/>
    </source>
</evidence>
<sequence>MDVSHHFLPEVKAQYEAQPYPARDPAHEGRRLLQTWLDDLPMVNHYCFAGRQTFRDHFRVLVAGGGTGDATIFLAEQLKGTDARIVHLDISQASLTIARERARVRGLDNIEWIGDSLLNLPRLALEPFDYINCCGVLHHLADPNAGLEALRAVLKPDGSIALMLYARAGRTGVYQMQELLRMVNDGESDLERKIANTRQILDSLPASNWFRRAEDLYHDHRQGDAGLVDLLLHPQDRAYSVDELFDWLARDADGNGHGLHLQFTDVQRGRAPYLPHMVLGVKPPDILRALRQLPRRRQYAIAELLGGSITMHVLYATSSPASTAPYGHAEYIPFFFHEPLDGETAARVFGSGRGQPFLLHHQHSGVALTVNPGRYGPQILRLIDGRRSFGEIFERFRRDWHGKAQAPDDSALFADFSETYDTLNTIERLLLRHPSADPASAGR</sequence>
<dbReference type="EMBL" id="JDST02000053">
    <property type="protein sequence ID" value="KFB76499.1"/>
    <property type="molecule type" value="Genomic_DNA"/>
</dbReference>
<protein>
    <submittedName>
        <fullName evidence="2">Ubiquinone/menaquinone biosynthesis methyltransferase</fullName>
    </submittedName>
</protein>
<evidence type="ECO:0000313" key="2">
    <source>
        <dbReference type="EMBL" id="KFB76499.1"/>
    </source>
</evidence>
<organism evidence="2 3">
    <name type="scientific">Candidatus Accumulibacter cognatus</name>
    <dbReference type="NCBI Taxonomy" id="2954383"/>
    <lineage>
        <taxon>Bacteria</taxon>
        <taxon>Pseudomonadati</taxon>
        <taxon>Pseudomonadota</taxon>
        <taxon>Betaproteobacteria</taxon>
        <taxon>Candidatus Accumulibacter</taxon>
    </lineage>
</organism>
<dbReference type="GO" id="GO:0032259">
    <property type="term" value="P:methylation"/>
    <property type="evidence" value="ECO:0007669"/>
    <property type="project" value="UniProtKB-KW"/>
</dbReference>